<evidence type="ECO:0000313" key="2">
    <source>
        <dbReference type="EMBL" id="MDJ1504991.1"/>
    </source>
</evidence>
<evidence type="ECO:0000256" key="1">
    <source>
        <dbReference type="SAM" id="MobiDB-lite"/>
    </source>
</evidence>
<dbReference type="Proteomes" id="UP001232063">
    <property type="component" value="Unassembled WGS sequence"/>
</dbReference>
<feature type="region of interest" description="Disordered" evidence="1">
    <location>
        <begin position="1"/>
        <end position="26"/>
    </location>
</feature>
<proteinExistence type="predicted"/>
<comment type="caution">
    <text evidence="2">The sequence shown here is derived from an EMBL/GenBank/DDBJ whole genome shotgun (WGS) entry which is preliminary data.</text>
</comment>
<accession>A0AAE3UI58</accession>
<dbReference type="AlphaFoldDB" id="A0AAE3UI58"/>
<evidence type="ECO:0000313" key="3">
    <source>
        <dbReference type="Proteomes" id="UP001232063"/>
    </source>
</evidence>
<dbReference type="RefSeq" id="WP_313997748.1">
    <property type="nucleotide sequence ID" value="NZ_JASJOU010000014.1"/>
</dbReference>
<protein>
    <submittedName>
        <fullName evidence="2">Uncharacterized protein</fullName>
    </submittedName>
</protein>
<keyword evidence="3" id="KW-1185">Reference proteome</keyword>
<organism evidence="2 3">
    <name type="scientific">Xanthocytophaga agilis</name>
    <dbReference type="NCBI Taxonomy" id="3048010"/>
    <lineage>
        <taxon>Bacteria</taxon>
        <taxon>Pseudomonadati</taxon>
        <taxon>Bacteroidota</taxon>
        <taxon>Cytophagia</taxon>
        <taxon>Cytophagales</taxon>
        <taxon>Rhodocytophagaceae</taxon>
        <taxon>Xanthocytophaga</taxon>
    </lineage>
</organism>
<sequence>MAKTKKSSSKKTTSTKRSFTAKQKEAQKKIGEVNFQARKIIYEAGKKGALMPSWKAASKQAVKKVYGK</sequence>
<reference evidence="2" key="1">
    <citation type="submission" date="2023-05" db="EMBL/GenBank/DDBJ databases">
        <authorList>
            <person name="Zhang X."/>
        </authorList>
    </citation>
    <scope>NUCLEOTIDE SEQUENCE</scope>
    <source>
        <strain evidence="2">BD1B2-1</strain>
    </source>
</reference>
<gene>
    <name evidence="2" type="ORF">QNI22_30290</name>
</gene>
<name>A0AAE3UI58_9BACT</name>
<dbReference type="EMBL" id="JASJOU010000014">
    <property type="protein sequence ID" value="MDJ1504991.1"/>
    <property type="molecule type" value="Genomic_DNA"/>
</dbReference>